<dbReference type="InterPro" id="IPR032687">
    <property type="entry name" value="AraC-type_N"/>
</dbReference>
<evidence type="ECO:0000313" key="5">
    <source>
        <dbReference type="EMBL" id="QFU75658.1"/>
    </source>
</evidence>
<organism evidence="5 6">
    <name type="scientific">Halioglobus maricola</name>
    <dbReference type="NCBI Taxonomy" id="2601894"/>
    <lineage>
        <taxon>Bacteria</taxon>
        <taxon>Pseudomonadati</taxon>
        <taxon>Pseudomonadota</taxon>
        <taxon>Gammaproteobacteria</taxon>
        <taxon>Cellvibrionales</taxon>
        <taxon>Halieaceae</taxon>
        <taxon>Halioglobus</taxon>
    </lineage>
</organism>
<evidence type="ECO:0000256" key="3">
    <source>
        <dbReference type="ARBA" id="ARBA00023163"/>
    </source>
</evidence>
<dbReference type="OrthoDB" id="6194859at2"/>
<dbReference type="GO" id="GO:0003700">
    <property type="term" value="F:DNA-binding transcription factor activity"/>
    <property type="evidence" value="ECO:0007669"/>
    <property type="project" value="InterPro"/>
</dbReference>
<keyword evidence="3" id="KW-0804">Transcription</keyword>
<dbReference type="Proteomes" id="UP000326287">
    <property type="component" value="Chromosome"/>
</dbReference>
<dbReference type="SMART" id="SM00342">
    <property type="entry name" value="HTH_ARAC"/>
    <property type="match status" value="1"/>
</dbReference>
<protein>
    <submittedName>
        <fullName evidence="5">AraC family transcriptional regulator</fullName>
    </submittedName>
</protein>
<dbReference type="GO" id="GO:0000976">
    <property type="term" value="F:transcription cis-regulatory region binding"/>
    <property type="evidence" value="ECO:0007669"/>
    <property type="project" value="TreeGrafter"/>
</dbReference>
<dbReference type="Pfam" id="PF12833">
    <property type="entry name" value="HTH_18"/>
    <property type="match status" value="1"/>
</dbReference>
<keyword evidence="6" id="KW-1185">Reference proteome</keyword>
<dbReference type="Pfam" id="PF12625">
    <property type="entry name" value="Arabinose_bd"/>
    <property type="match status" value="1"/>
</dbReference>
<dbReference type="AlphaFoldDB" id="A0A5P9NL40"/>
<reference evidence="5 6" key="1">
    <citation type="submission" date="2019-02" db="EMBL/GenBank/DDBJ databases">
        <authorList>
            <person name="Li S.-H."/>
        </authorList>
    </citation>
    <scope>NUCLEOTIDE SEQUENCE [LARGE SCALE GENOMIC DNA]</scope>
    <source>
        <strain evidence="5 6">IMCC14385</strain>
    </source>
</reference>
<dbReference type="GO" id="GO:0005829">
    <property type="term" value="C:cytosol"/>
    <property type="evidence" value="ECO:0007669"/>
    <property type="project" value="TreeGrafter"/>
</dbReference>
<dbReference type="InterPro" id="IPR018060">
    <property type="entry name" value="HTH_AraC"/>
</dbReference>
<dbReference type="Gene3D" id="1.10.10.60">
    <property type="entry name" value="Homeodomain-like"/>
    <property type="match status" value="1"/>
</dbReference>
<accession>A0A5P9NL40</accession>
<proteinExistence type="predicted"/>
<feature type="domain" description="HTH araC/xylS-type" evidence="4">
    <location>
        <begin position="237"/>
        <end position="338"/>
    </location>
</feature>
<dbReference type="RefSeq" id="WP_152661765.1">
    <property type="nucleotide sequence ID" value="NZ_CP036422.1"/>
</dbReference>
<dbReference type="EMBL" id="CP036422">
    <property type="protein sequence ID" value="QFU75658.1"/>
    <property type="molecule type" value="Genomic_DNA"/>
</dbReference>
<dbReference type="PROSITE" id="PS01124">
    <property type="entry name" value="HTH_ARAC_FAMILY_2"/>
    <property type="match status" value="1"/>
</dbReference>
<name>A0A5P9NL40_9GAMM</name>
<dbReference type="PANTHER" id="PTHR47894:SF1">
    <property type="entry name" value="HTH-TYPE TRANSCRIPTIONAL REGULATOR VQSM"/>
    <property type="match status" value="1"/>
</dbReference>
<evidence type="ECO:0000313" key="6">
    <source>
        <dbReference type="Proteomes" id="UP000326287"/>
    </source>
</evidence>
<keyword evidence="2" id="KW-0238">DNA-binding</keyword>
<dbReference type="InterPro" id="IPR009057">
    <property type="entry name" value="Homeodomain-like_sf"/>
</dbReference>
<gene>
    <name evidence="5" type="ORF">EY643_08330</name>
</gene>
<evidence type="ECO:0000259" key="4">
    <source>
        <dbReference type="PROSITE" id="PS01124"/>
    </source>
</evidence>
<evidence type="ECO:0000256" key="1">
    <source>
        <dbReference type="ARBA" id="ARBA00023015"/>
    </source>
</evidence>
<dbReference type="PANTHER" id="PTHR47894">
    <property type="entry name" value="HTH-TYPE TRANSCRIPTIONAL REGULATOR GADX"/>
    <property type="match status" value="1"/>
</dbReference>
<sequence length="338" mass="37747">MNKIITPSPLHPAKSLLPALEVMAARGFSSDACLEHTRLTRAQLEREGVTISASQELQFYTNVLELSGDESIGLELGDVFVPERYGLFGYALLAAETFEHALALAENFGPMTFSFFGFRYGQSDRDAWFELTNGPEVSPGLSRLFIDRAVAAAARTFSAILGDRFRLHHVLLPHEGKNGSENYFDLFQCPVSFQSQHARLVFDASLLDQPLLQSNRESSLHLEQQCQLIMARLGGQGRLVNSVRLQVLSRPGVFPEIDVVAEALGMSARTLRRRLMSENTSYREIVDELRYGLALEYLGSTALPMDEISRLLGYTGSANFSHAFRRWAGLSPSAWRRR</sequence>
<dbReference type="KEGG" id="halc:EY643_08330"/>
<keyword evidence="1" id="KW-0805">Transcription regulation</keyword>
<evidence type="ECO:0000256" key="2">
    <source>
        <dbReference type="ARBA" id="ARBA00023125"/>
    </source>
</evidence>
<dbReference type="SUPFAM" id="SSF46689">
    <property type="entry name" value="Homeodomain-like"/>
    <property type="match status" value="1"/>
</dbReference>